<sequence length="165" mass="18801">MRLRPYIPSHDFDAIKNWVTDERTNAMWSANHAPYPLEKTAFDQFLADMYEKHGDCPFVATTDDGIVVGFLCCGVCSKTNEAMLAFVMIDPAQRGKGYGREMIQLATEYCIDILKADAVQLNVFSVNERARKCYESAGFAERITTPEAFAFRDEKWGRTNMLFSR</sequence>
<protein>
    <submittedName>
        <fullName evidence="2">Protein N-acetyltransferase, RimJ/RimL family</fullName>
    </submittedName>
</protein>
<dbReference type="Pfam" id="PF00583">
    <property type="entry name" value="Acetyltransf_1"/>
    <property type="match status" value="1"/>
</dbReference>
<dbReference type="PANTHER" id="PTHR43415">
    <property type="entry name" value="SPERMIDINE N(1)-ACETYLTRANSFERASE"/>
    <property type="match status" value="1"/>
</dbReference>
<keyword evidence="2" id="KW-0808">Transferase</keyword>
<evidence type="ECO:0000259" key="1">
    <source>
        <dbReference type="PROSITE" id="PS51186"/>
    </source>
</evidence>
<dbReference type="GO" id="GO:0016747">
    <property type="term" value="F:acyltransferase activity, transferring groups other than amino-acyl groups"/>
    <property type="evidence" value="ECO:0007669"/>
    <property type="project" value="InterPro"/>
</dbReference>
<dbReference type="InterPro" id="IPR000182">
    <property type="entry name" value="GNAT_dom"/>
</dbReference>
<gene>
    <name evidence="2" type="ORF">SAMN02910280_1448</name>
</gene>
<proteinExistence type="predicted"/>
<dbReference type="EMBL" id="FPIP01000003">
    <property type="protein sequence ID" value="SFW27438.1"/>
    <property type="molecule type" value="Genomic_DNA"/>
</dbReference>
<name>A0A1K1MZK4_RUMFL</name>
<dbReference type="PANTHER" id="PTHR43415:SF3">
    <property type="entry name" value="GNAT-FAMILY ACETYLTRANSFERASE"/>
    <property type="match status" value="1"/>
</dbReference>
<dbReference type="InterPro" id="IPR016181">
    <property type="entry name" value="Acyl_CoA_acyltransferase"/>
</dbReference>
<dbReference type="PROSITE" id="PS51186">
    <property type="entry name" value="GNAT"/>
    <property type="match status" value="1"/>
</dbReference>
<accession>A0A1K1MZK4</accession>
<dbReference type="Proteomes" id="UP000183461">
    <property type="component" value="Unassembled WGS sequence"/>
</dbReference>
<reference evidence="2 3" key="1">
    <citation type="submission" date="2016-11" db="EMBL/GenBank/DDBJ databases">
        <authorList>
            <person name="Jaros S."/>
            <person name="Januszkiewicz K."/>
            <person name="Wedrychowicz H."/>
        </authorList>
    </citation>
    <scope>NUCLEOTIDE SEQUENCE [LARGE SCALE GENOMIC DNA]</scope>
    <source>
        <strain evidence="2 3">YL228</strain>
    </source>
</reference>
<evidence type="ECO:0000313" key="3">
    <source>
        <dbReference type="Proteomes" id="UP000183461"/>
    </source>
</evidence>
<evidence type="ECO:0000313" key="2">
    <source>
        <dbReference type="EMBL" id="SFW27438.1"/>
    </source>
</evidence>
<feature type="domain" description="N-acetyltransferase" evidence="1">
    <location>
        <begin position="1"/>
        <end position="158"/>
    </location>
</feature>
<dbReference type="AlphaFoldDB" id="A0A1K1MZK4"/>
<dbReference type="CDD" id="cd04301">
    <property type="entry name" value="NAT_SF"/>
    <property type="match status" value="1"/>
</dbReference>
<dbReference type="Gene3D" id="3.40.630.30">
    <property type="match status" value="1"/>
</dbReference>
<dbReference type="SUPFAM" id="SSF55729">
    <property type="entry name" value="Acyl-CoA N-acyltransferases (Nat)"/>
    <property type="match status" value="1"/>
</dbReference>
<dbReference type="RefSeq" id="WP_072299788.1">
    <property type="nucleotide sequence ID" value="NZ_FPIP01000003.1"/>
</dbReference>
<organism evidence="2 3">
    <name type="scientific">Ruminococcus flavefaciens</name>
    <dbReference type="NCBI Taxonomy" id="1265"/>
    <lineage>
        <taxon>Bacteria</taxon>
        <taxon>Bacillati</taxon>
        <taxon>Bacillota</taxon>
        <taxon>Clostridia</taxon>
        <taxon>Eubacteriales</taxon>
        <taxon>Oscillospiraceae</taxon>
        <taxon>Ruminococcus</taxon>
    </lineage>
</organism>